<organism evidence="4 5">
    <name type="scientific">Dioszegia hungarica</name>
    <dbReference type="NCBI Taxonomy" id="4972"/>
    <lineage>
        <taxon>Eukaryota</taxon>
        <taxon>Fungi</taxon>
        <taxon>Dikarya</taxon>
        <taxon>Basidiomycota</taxon>
        <taxon>Agaricomycotina</taxon>
        <taxon>Tremellomycetes</taxon>
        <taxon>Tremellales</taxon>
        <taxon>Bulleribasidiaceae</taxon>
        <taxon>Dioszegia</taxon>
    </lineage>
</organism>
<dbReference type="Proteomes" id="UP001164286">
    <property type="component" value="Unassembled WGS sequence"/>
</dbReference>
<reference evidence="4" key="1">
    <citation type="journal article" date="2022" name="G3 (Bethesda)">
        <title>High quality genome of the basidiomycete yeast Dioszegia hungarica PDD-24b-2 isolated from cloud water.</title>
        <authorList>
            <person name="Jarrige D."/>
            <person name="Haridas S."/>
            <person name="Bleykasten-Grosshans C."/>
            <person name="Joly M."/>
            <person name="Nadalig T."/>
            <person name="Sancelme M."/>
            <person name="Vuilleumier S."/>
            <person name="Grigoriev I.V."/>
            <person name="Amato P."/>
            <person name="Bringel F."/>
        </authorList>
    </citation>
    <scope>NUCLEOTIDE SEQUENCE</scope>
    <source>
        <strain evidence="4">PDD-24b-2</strain>
    </source>
</reference>
<dbReference type="Pfam" id="PF02800">
    <property type="entry name" value="Gp_dh_C"/>
    <property type="match status" value="1"/>
</dbReference>
<dbReference type="InterPro" id="IPR020831">
    <property type="entry name" value="GlycerAld/Erythrose_P_DH"/>
</dbReference>
<proteinExistence type="inferred from homology"/>
<dbReference type="GeneID" id="77730770"/>
<dbReference type="Gene3D" id="3.30.360.10">
    <property type="entry name" value="Dihydrodipicolinate Reductase, domain 2"/>
    <property type="match status" value="2"/>
</dbReference>
<dbReference type="Gene3D" id="3.40.50.720">
    <property type="entry name" value="NAD(P)-binding Rossmann-like Domain"/>
    <property type="match status" value="1"/>
</dbReference>
<protein>
    <submittedName>
        <fullName evidence="4">Glyceraldehyde 3-phosphate dehydrogenase</fullName>
    </submittedName>
</protein>
<dbReference type="PANTHER" id="PTHR10836:SF134">
    <property type="entry name" value="GLYCERALDEHYDE-3-PHOSPHATE DEHYDROGENASE (PHOSPHORYLATING)"/>
    <property type="match status" value="1"/>
</dbReference>
<evidence type="ECO:0000313" key="5">
    <source>
        <dbReference type="Proteomes" id="UP001164286"/>
    </source>
</evidence>
<comment type="similarity">
    <text evidence="1">Belongs to the glyceraldehyde-3-phosphate dehydrogenase family.</text>
</comment>
<dbReference type="GO" id="GO:0006096">
    <property type="term" value="P:glycolytic process"/>
    <property type="evidence" value="ECO:0007669"/>
    <property type="project" value="TreeGrafter"/>
</dbReference>
<gene>
    <name evidence="4" type="ORF">MKK02DRAFT_41443</name>
</gene>
<keyword evidence="2" id="KW-0560">Oxidoreductase</keyword>
<dbReference type="GO" id="GO:0005829">
    <property type="term" value="C:cytosol"/>
    <property type="evidence" value="ECO:0007669"/>
    <property type="project" value="TreeGrafter"/>
</dbReference>
<dbReference type="RefSeq" id="XP_052941591.1">
    <property type="nucleotide sequence ID" value="XM_053091565.1"/>
</dbReference>
<name>A0AA38LRS5_9TREE</name>
<feature type="domain" description="Glyceraldehyde 3-phosphate dehydrogenase catalytic" evidence="3">
    <location>
        <begin position="3"/>
        <end position="129"/>
    </location>
</feature>
<accession>A0AA38LRS5</accession>
<evidence type="ECO:0000313" key="4">
    <source>
        <dbReference type="EMBL" id="KAI9631814.1"/>
    </source>
</evidence>
<evidence type="ECO:0000259" key="3">
    <source>
        <dbReference type="Pfam" id="PF02800"/>
    </source>
</evidence>
<dbReference type="SUPFAM" id="SSF55347">
    <property type="entry name" value="Glyceraldehyde-3-phosphate dehydrogenase-like, C-terminal domain"/>
    <property type="match status" value="1"/>
</dbReference>
<dbReference type="EMBL" id="JAKWFO010000016">
    <property type="protein sequence ID" value="KAI9631814.1"/>
    <property type="molecule type" value="Genomic_DNA"/>
</dbReference>
<dbReference type="PANTHER" id="PTHR10836">
    <property type="entry name" value="GLYCERALDEHYDE 3-PHOSPHATE DEHYDROGENASE"/>
    <property type="match status" value="1"/>
</dbReference>
<evidence type="ECO:0000256" key="2">
    <source>
        <dbReference type="ARBA" id="ARBA00023002"/>
    </source>
</evidence>
<sequence>MGNILPAPTGAAQAVVKVLPELAGKFHGISIRVPVTNVSLVDLTVTLSTPVSSKEELLFPFRGTAALPPSLFSGQARLQTPSVPPLAGVLGISDERLVSRDFLGSAYSSVIDLDACCMLNPTTVKIVSWRDNEYGFSTRMCDLLVYMNRYEYEHRGEHGESP</sequence>
<keyword evidence="5" id="KW-1185">Reference proteome</keyword>
<dbReference type="InterPro" id="IPR020829">
    <property type="entry name" value="GlycerAld_3-P_DH_cat"/>
</dbReference>
<comment type="caution">
    <text evidence="4">The sequence shown here is derived from an EMBL/GenBank/DDBJ whole genome shotgun (WGS) entry which is preliminary data.</text>
</comment>
<dbReference type="GO" id="GO:0004365">
    <property type="term" value="F:glyceraldehyde-3-phosphate dehydrogenase (NAD+) (phosphorylating) activity"/>
    <property type="evidence" value="ECO:0007669"/>
    <property type="project" value="TreeGrafter"/>
</dbReference>
<evidence type="ECO:0000256" key="1">
    <source>
        <dbReference type="ARBA" id="ARBA00007406"/>
    </source>
</evidence>
<dbReference type="AlphaFoldDB" id="A0AA38LRS5"/>